<name>A0A9W6GQH9_9HYPH</name>
<feature type="transmembrane region" description="Helical" evidence="1">
    <location>
        <begin position="86"/>
        <end position="107"/>
    </location>
</feature>
<feature type="transmembrane region" description="Helical" evidence="1">
    <location>
        <begin position="6"/>
        <end position="24"/>
    </location>
</feature>
<evidence type="ECO:0000313" key="3">
    <source>
        <dbReference type="Proteomes" id="UP001144323"/>
    </source>
</evidence>
<sequence>MLSKNLIIAFSAALLVLIIVAALGPSKMIPRTGLGWQFDHFTGYFVFTSMFCHIWRRVLAVGASATGFAILLELCQGLTPDRFPDFMGAFYSISGIVTAALMADFFVRARKHMIGSSLLRAPY</sequence>
<gene>
    <name evidence="2" type="ORF">LMG27198_01430</name>
</gene>
<keyword evidence="1" id="KW-0812">Transmembrane</keyword>
<proteinExistence type="predicted"/>
<dbReference type="AlphaFoldDB" id="A0A9W6GQH9"/>
<keyword evidence="3" id="KW-1185">Reference proteome</keyword>
<comment type="caution">
    <text evidence="2">The sequence shown here is derived from an EMBL/GenBank/DDBJ whole genome shotgun (WGS) entry which is preliminary data.</text>
</comment>
<accession>A0A9W6GQH9</accession>
<organism evidence="2 3">
    <name type="scientific">Methylocystis echinoides</name>
    <dbReference type="NCBI Taxonomy" id="29468"/>
    <lineage>
        <taxon>Bacteria</taxon>
        <taxon>Pseudomonadati</taxon>
        <taxon>Pseudomonadota</taxon>
        <taxon>Alphaproteobacteria</taxon>
        <taxon>Hyphomicrobiales</taxon>
        <taxon>Methylocystaceae</taxon>
        <taxon>Methylocystis</taxon>
    </lineage>
</organism>
<evidence type="ECO:0000313" key="2">
    <source>
        <dbReference type="EMBL" id="GLI91151.1"/>
    </source>
</evidence>
<protein>
    <recommendedName>
        <fullName evidence="4">VanZ-like domain-containing protein</fullName>
    </recommendedName>
</protein>
<dbReference type="EMBL" id="BSEC01000001">
    <property type="protein sequence ID" value="GLI91151.1"/>
    <property type="molecule type" value="Genomic_DNA"/>
</dbReference>
<keyword evidence="1" id="KW-1133">Transmembrane helix</keyword>
<dbReference type="Proteomes" id="UP001144323">
    <property type="component" value="Unassembled WGS sequence"/>
</dbReference>
<keyword evidence="1" id="KW-0472">Membrane</keyword>
<feature type="transmembrane region" description="Helical" evidence="1">
    <location>
        <begin position="54"/>
        <end position="74"/>
    </location>
</feature>
<evidence type="ECO:0000256" key="1">
    <source>
        <dbReference type="SAM" id="Phobius"/>
    </source>
</evidence>
<reference evidence="2" key="1">
    <citation type="journal article" date="2023" name="Int. J. Syst. Evol. Microbiol.">
        <title>Methylocystis iwaonis sp. nov., a type II methane-oxidizing bacterium from surface soil of a rice paddy field in Japan, and emended description of the genus Methylocystis (ex Whittenbury et al. 1970) Bowman et al. 1993.</title>
        <authorList>
            <person name="Kaise H."/>
            <person name="Sawadogo J.B."/>
            <person name="Alam M.S."/>
            <person name="Ueno C."/>
            <person name="Dianou D."/>
            <person name="Shinjo R."/>
            <person name="Asakawa S."/>
        </authorList>
    </citation>
    <scope>NUCLEOTIDE SEQUENCE</scope>
    <source>
        <strain evidence="2">LMG27198</strain>
    </source>
</reference>
<evidence type="ECO:0008006" key="4">
    <source>
        <dbReference type="Google" id="ProtNLM"/>
    </source>
</evidence>